<comment type="caution">
    <text evidence="1">The sequence shown here is derived from an EMBL/GenBank/DDBJ whole genome shotgun (WGS) entry which is preliminary data.</text>
</comment>
<dbReference type="Proteomes" id="UP001476798">
    <property type="component" value="Unassembled WGS sequence"/>
</dbReference>
<dbReference type="EMBL" id="JAHRIO010002773">
    <property type="protein sequence ID" value="MEQ2159590.1"/>
    <property type="molecule type" value="Genomic_DNA"/>
</dbReference>
<evidence type="ECO:0000313" key="2">
    <source>
        <dbReference type="Proteomes" id="UP001476798"/>
    </source>
</evidence>
<gene>
    <name evidence="1" type="ORF">GOODEAATRI_024592</name>
</gene>
<organism evidence="1 2">
    <name type="scientific">Goodea atripinnis</name>
    <dbReference type="NCBI Taxonomy" id="208336"/>
    <lineage>
        <taxon>Eukaryota</taxon>
        <taxon>Metazoa</taxon>
        <taxon>Chordata</taxon>
        <taxon>Craniata</taxon>
        <taxon>Vertebrata</taxon>
        <taxon>Euteleostomi</taxon>
        <taxon>Actinopterygii</taxon>
        <taxon>Neopterygii</taxon>
        <taxon>Teleostei</taxon>
        <taxon>Neoteleostei</taxon>
        <taxon>Acanthomorphata</taxon>
        <taxon>Ovalentaria</taxon>
        <taxon>Atherinomorphae</taxon>
        <taxon>Cyprinodontiformes</taxon>
        <taxon>Goodeidae</taxon>
        <taxon>Goodea</taxon>
    </lineage>
</organism>
<protein>
    <submittedName>
        <fullName evidence="1">Uncharacterized protein</fullName>
    </submittedName>
</protein>
<reference evidence="1 2" key="1">
    <citation type="submission" date="2021-06" db="EMBL/GenBank/DDBJ databases">
        <authorList>
            <person name="Palmer J.M."/>
        </authorList>
    </citation>
    <scope>NUCLEOTIDE SEQUENCE [LARGE SCALE GENOMIC DNA]</scope>
    <source>
        <strain evidence="1 2">GA_2019</strain>
        <tissue evidence="1">Muscle</tissue>
    </source>
</reference>
<name>A0ABV0MKF9_9TELE</name>
<sequence length="176" mass="19626">MVKIPRDYILLPTERVVEVAKGRASVSIRWYVHSSYRDNGKLTGKVNRPASDRDELQVSGAVPIDGGCVCALASRKSLFASSWSFISFILFARDLALEKKTLGRCGRFRSWTRTPARHPRFCFLSLRRLLLLPAGMSAHGEPGVRANSGGMLRVYVKSSDAGCSQRNPIRKRSCRL</sequence>
<evidence type="ECO:0000313" key="1">
    <source>
        <dbReference type="EMBL" id="MEQ2159590.1"/>
    </source>
</evidence>
<accession>A0ABV0MKF9</accession>
<keyword evidence="2" id="KW-1185">Reference proteome</keyword>
<proteinExistence type="predicted"/>